<reference evidence="1 2" key="1">
    <citation type="submission" date="2016-07" db="EMBL/GenBank/DDBJ databases">
        <title>Pervasive Adenine N6-methylation of Active Genes in Fungi.</title>
        <authorList>
            <consortium name="DOE Joint Genome Institute"/>
            <person name="Mondo S.J."/>
            <person name="Dannebaum R.O."/>
            <person name="Kuo R.C."/>
            <person name="Labutti K."/>
            <person name="Haridas S."/>
            <person name="Kuo A."/>
            <person name="Salamov A."/>
            <person name="Ahrendt S.R."/>
            <person name="Lipzen A."/>
            <person name="Sullivan W."/>
            <person name="Andreopoulos W.B."/>
            <person name="Clum A."/>
            <person name="Lindquist E."/>
            <person name="Daum C."/>
            <person name="Ramamoorthy G.K."/>
            <person name="Gryganskyi A."/>
            <person name="Culley D."/>
            <person name="Magnuson J.K."/>
            <person name="James T.Y."/>
            <person name="O'Malley M.A."/>
            <person name="Stajich J.E."/>
            <person name="Spatafora J.W."/>
            <person name="Visel A."/>
            <person name="Grigoriev I.V."/>
        </authorList>
    </citation>
    <scope>NUCLEOTIDE SEQUENCE [LARGE SCALE GENOMIC DNA]</scope>
    <source>
        <strain evidence="1 2">NRRL 3116</strain>
    </source>
</reference>
<dbReference type="InParanoid" id="A0A1Y2H0Z9"/>
<protein>
    <submittedName>
        <fullName evidence="1">Uncharacterized protein</fullName>
    </submittedName>
</protein>
<name>A0A1Y2H0Z9_9FUNG</name>
<accession>A0A1Y2H0Z9</accession>
<gene>
    <name evidence="1" type="ORF">BCR41DRAFT_392729</name>
</gene>
<evidence type="ECO:0000313" key="1">
    <source>
        <dbReference type="EMBL" id="ORZ27403.1"/>
    </source>
</evidence>
<keyword evidence="2" id="KW-1185">Reference proteome</keyword>
<evidence type="ECO:0000313" key="2">
    <source>
        <dbReference type="Proteomes" id="UP000193648"/>
    </source>
</evidence>
<dbReference type="RefSeq" id="XP_021885130.1">
    <property type="nucleotide sequence ID" value="XM_022028487.1"/>
</dbReference>
<dbReference type="AlphaFoldDB" id="A0A1Y2H0Z9"/>
<dbReference type="GeneID" id="33570330"/>
<proteinExistence type="predicted"/>
<comment type="caution">
    <text evidence="1">The sequence shown here is derived from an EMBL/GenBank/DDBJ whole genome shotgun (WGS) entry which is preliminary data.</text>
</comment>
<dbReference type="Proteomes" id="UP000193648">
    <property type="component" value="Unassembled WGS sequence"/>
</dbReference>
<organism evidence="1 2">
    <name type="scientific">Lobosporangium transversale</name>
    <dbReference type="NCBI Taxonomy" id="64571"/>
    <lineage>
        <taxon>Eukaryota</taxon>
        <taxon>Fungi</taxon>
        <taxon>Fungi incertae sedis</taxon>
        <taxon>Mucoromycota</taxon>
        <taxon>Mortierellomycotina</taxon>
        <taxon>Mortierellomycetes</taxon>
        <taxon>Mortierellales</taxon>
        <taxon>Mortierellaceae</taxon>
        <taxon>Lobosporangium</taxon>
    </lineage>
</organism>
<dbReference type="EMBL" id="MCFF01000004">
    <property type="protein sequence ID" value="ORZ27403.1"/>
    <property type="molecule type" value="Genomic_DNA"/>
</dbReference>
<sequence length="112" mass="12726">MTKTEIYSQGVAYLLKLEDCNRGIKEPIAEIGNKLYACKNLLEEVKSHSNLIMVDKYAVDVRKKEYECAKWKAVAMKELCNSIMCHTYQISKLGMTAEFKRKQITEAASAAI</sequence>